<feature type="region of interest" description="Disordered" evidence="1">
    <location>
        <begin position="40"/>
        <end position="78"/>
    </location>
</feature>
<dbReference type="EMBL" id="CP090895">
    <property type="protein sequence ID" value="ULT90761.1"/>
    <property type="molecule type" value="Genomic_DNA"/>
</dbReference>
<reference evidence="2 3" key="1">
    <citation type="submission" date="2022-02" db="EMBL/GenBank/DDBJ databases">
        <title>Chromosome-level reference genomes for two strains of Caenorhabditis briggsae: an improved platform for comparative genomics.</title>
        <authorList>
            <person name="Stevens L."/>
            <person name="Andersen E.C."/>
        </authorList>
    </citation>
    <scope>NUCLEOTIDE SEQUENCE [LARGE SCALE GENOMIC DNA]</scope>
    <source>
        <strain evidence="2">QX1410_ONT</strain>
        <tissue evidence="2">Whole-organism</tissue>
    </source>
</reference>
<gene>
    <name evidence="2" type="ORF">L3Y34_008816</name>
</gene>
<name>A0AAE9A0W2_CAEBR</name>
<dbReference type="AlphaFoldDB" id="A0AAE9A0W2"/>
<accession>A0AAE9A0W2</accession>
<sequence>MTTVMFGIGYGGGFGQFPTAGIIMPRSFVKSHGLWEERQQSGLESYGSGLEGDDDYSDSVGSDWDNDKDGDWTTTTGS</sequence>
<evidence type="ECO:0000256" key="1">
    <source>
        <dbReference type="SAM" id="MobiDB-lite"/>
    </source>
</evidence>
<dbReference type="Proteomes" id="UP000827892">
    <property type="component" value="Chromosome V"/>
</dbReference>
<evidence type="ECO:0000313" key="2">
    <source>
        <dbReference type="EMBL" id="ULT90761.1"/>
    </source>
</evidence>
<organism evidence="2 3">
    <name type="scientific">Caenorhabditis briggsae</name>
    <dbReference type="NCBI Taxonomy" id="6238"/>
    <lineage>
        <taxon>Eukaryota</taxon>
        <taxon>Metazoa</taxon>
        <taxon>Ecdysozoa</taxon>
        <taxon>Nematoda</taxon>
        <taxon>Chromadorea</taxon>
        <taxon>Rhabditida</taxon>
        <taxon>Rhabditina</taxon>
        <taxon>Rhabditomorpha</taxon>
        <taxon>Rhabditoidea</taxon>
        <taxon>Rhabditidae</taxon>
        <taxon>Peloderinae</taxon>
        <taxon>Caenorhabditis</taxon>
    </lineage>
</organism>
<protein>
    <submittedName>
        <fullName evidence="2">Uncharacterized protein</fullName>
    </submittedName>
</protein>
<evidence type="ECO:0000313" key="3">
    <source>
        <dbReference type="Proteomes" id="UP000827892"/>
    </source>
</evidence>
<proteinExistence type="predicted"/>